<dbReference type="InterPro" id="IPR017441">
    <property type="entry name" value="Protein_kinase_ATP_BS"/>
</dbReference>
<dbReference type="InterPro" id="IPR011009">
    <property type="entry name" value="Kinase-like_dom_sf"/>
</dbReference>
<evidence type="ECO:0000259" key="20">
    <source>
        <dbReference type="PROSITE" id="PS50011"/>
    </source>
</evidence>
<dbReference type="AlphaFoldDB" id="A0A8B8KI32"/>
<dbReference type="InterPro" id="IPR032675">
    <property type="entry name" value="LRR_dom_sf"/>
</dbReference>
<keyword evidence="3" id="KW-0723">Serine/threonine-protein kinase</keyword>
<evidence type="ECO:0000256" key="17">
    <source>
        <dbReference type="ARBA" id="ARBA00048679"/>
    </source>
</evidence>
<reference evidence="22" key="2">
    <citation type="submission" date="2025-08" db="UniProtKB">
        <authorList>
            <consortium name="RefSeq"/>
        </authorList>
    </citation>
    <scope>IDENTIFICATION</scope>
    <source>
        <tissue evidence="22">Young leaves</tissue>
    </source>
</reference>
<dbReference type="OrthoDB" id="2017114at2759"/>
<keyword evidence="8 19" id="KW-0732">Signal</keyword>
<dbReference type="SUPFAM" id="SSF52058">
    <property type="entry name" value="L domain-like"/>
    <property type="match status" value="1"/>
</dbReference>
<keyword evidence="10 18" id="KW-0547">Nucleotide-binding</keyword>
<dbReference type="PROSITE" id="PS00108">
    <property type="entry name" value="PROTEIN_KINASE_ST"/>
    <property type="match status" value="1"/>
</dbReference>
<keyword evidence="6" id="KW-0808">Transferase</keyword>
<dbReference type="Pfam" id="PF12819">
    <property type="entry name" value="Malectin_like"/>
    <property type="match status" value="1"/>
</dbReference>
<protein>
    <recommendedName>
        <fullName evidence="2">non-specific serine/threonine protein kinase</fullName>
        <ecNumber evidence="2">2.7.11.1</ecNumber>
    </recommendedName>
</protein>
<dbReference type="InterPro" id="IPR008271">
    <property type="entry name" value="Ser/Thr_kinase_AS"/>
</dbReference>
<dbReference type="InterPro" id="IPR001611">
    <property type="entry name" value="Leu-rich_rpt"/>
</dbReference>
<dbReference type="FunFam" id="3.80.10.10:FF:000129">
    <property type="entry name" value="Leucine-rich repeat receptor-like kinase"/>
    <property type="match status" value="1"/>
</dbReference>
<evidence type="ECO:0000256" key="5">
    <source>
        <dbReference type="ARBA" id="ARBA00022614"/>
    </source>
</evidence>
<evidence type="ECO:0000256" key="6">
    <source>
        <dbReference type="ARBA" id="ARBA00022679"/>
    </source>
</evidence>
<keyword evidence="15" id="KW-0675">Receptor</keyword>
<keyword evidence="5" id="KW-0433">Leucine-rich repeat</keyword>
<dbReference type="Proteomes" id="UP000694853">
    <property type="component" value="Unplaced"/>
</dbReference>
<evidence type="ECO:0000256" key="2">
    <source>
        <dbReference type="ARBA" id="ARBA00012513"/>
    </source>
</evidence>
<evidence type="ECO:0000256" key="19">
    <source>
        <dbReference type="SAM" id="SignalP"/>
    </source>
</evidence>
<gene>
    <name evidence="22" type="primary">LOC113855455</name>
</gene>
<keyword evidence="14" id="KW-0472">Membrane</keyword>
<dbReference type="KEGG" id="aprc:113855455"/>
<dbReference type="GO" id="GO:0016020">
    <property type="term" value="C:membrane"/>
    <property type="evidence" value="ECO:0007669"/>
    <property type="project" value="UniProtKB-SubCell"/>
</dbReference>
<proteinExistence type="predicted"/>
<feature type="chain" id="PRO_5034843601" description="non-specific serine/threonine protein kinase" evidence="19">
    <location>
        <begin position="24"/>
        <end position="882"/>
    </location>
</feature>
<comment type="catalytic activity">
    <reaction evidence="16">
        <text>L-threonyl-[protein] + ATP = O-phospho-L-threonyl-[protein] + ADP + H(+)</text>
        <dbReference type="Rhea" id="RHEA:46608"/>
        <dbReference type="Rhea" id="RHEA-COMP:11060"/>
        <dbReference type="Rhea" id="RHEA-COMP:11605"/>
        <dbReference type="ChEBI" id="CHEBI:15378"/>
        <dbReference type="ChEBI" id="CHEBI:30013"/>
        <dbReference type="ChEBI" id="CHEBI:30616"/>
        <dbReference type="ChEBI" id="CHEBI:61977"/>
        <dbReference type="ChEBI" id="CHEBI:456216"/>
        <dbReference type="EC" id="2.7.11.1"/>
    </reaction>
</comment>
<evidence type="ECO:0000256" key="16">
    <source>
        <dbReference type="ARBA" id="ARBA00047899"/>
    </source>
</evidence>
<keyword evidence="13" id="KW-1133">Transmembrane helix</keyword>
<evidence type="ECO:0000256" key="12">
    <source>
        <dbReference type="ARBA" id="ARBA00022840"/>
    </source>
</evidence>
<name>A0A8B8KI32_ABRPR</name>
<dbReference type="EC" id="2.7.11.1" evidence="2"/>
<dbReference type="InterPro" id="IPR001245">
    <property type="entry name" value="Ser-Thr/Tyr_kinase_cat_dom"/>
</dbReference>
<dbReference type="RefSeq" id="XP_027342898.1">
    <property type="nucleotide sequence ID" value="XM_027487097.1"/>
</dbReference>
<dbReference type="GO" id="GO:0005524">
    <property type="term" value="F:ATP binding"/>
    <property type="evidence" value="ECO:0007669"/>
    <property type="project" value="UniProtKB-UniRule"/>
</dbReference>
<feature type="signal peptide" evidence="19">
    <location>
        <begin position="1"/>
        <end position="23"/>
    </location>
</feature>
<dbReference type="PROSITE" id="PS00107">
    <property type="entry name" value="PROTEIN_KINASE_ATP"/>
    <property type="match status" value="1"/>
</dbReference>
<dbReference type="FunFam" id="1.10.510.10:FF:000146">
    <property type="entry name" value="LRR receptor-like serine/threonine-protein kinase IOS1"/>
    <property type="match status" value="1"/>
</dbReference>
<organism evidence="21 22">
    <name type="scientific">Abrus precatorius</name>
    <name type="common">Indian licorice</name>
    <name type="synonym">Glycine abrus</name>
    <dbReference type="NCBI Taxonomy" id="3816"/>
    <lineage>
        <taxon>Eukaryota</taxon>
        <taxon>Viridiplantae</taxon>
        <taxon>Streptophyta</taxon>
        <taxon>Embryophyta</taxon>
        <taxon>Tracheophyta</taxon>
        <taxon>Spermatophyta</taxon>
        <taxon>Magnoliopsida</taxon>
        <taxon>eudicotyledons</taxon>
        <taxon>Gunneridae</taxon>
        <taxon>Pentapetalae</taxon>
        <taxon>rosids</taxon>
        <taxon>fabids</taxon>
        <taxon>Fabales</taxon>
        <taxon>Fabaceae</taxon>
        <taxon>Papilionoideae</taxon>
        <taxon>50 kb inversion clade</taxon>
        <taxon>NPAAA clade</taxon>
        <taxon>indigoferoid/millettioid clade</taxon>
        <taxon>Abreae</taxon>
        <taxon>Abrus</taxon>
    </lineage>
</organism>
<dbReference type="Gene3D" id="3.30.200.20">
    <property type="entry name" value="Phosphorylase Kinase, domain 1"/>
    <property type="match status" value="1"/>
</dbReference>
<keyword evidence="4" id="KW-0597">Phosphoprotein</keyword>
<keyword evidence="21" id="KW-1185">Reference proteome</keyword>
<evidence type="ECO:0000256" key="7">
    <source>
        <dbReference type="ARBA" id="ARBA00022692"/>
    </source>
</evidence>
<evidence type="ECO:0000256" key="14">
    <source>
        <dbReference type="ARBA" id="ARBA00023136"/>
    </source>
</evidence>
<evidence type="ECO:0000256" key="1">
    <source>
        <dbReference type="ARBA" id="ARBA00004167"/>
    </source>
</evidence>
<feature type="binding site" evidence="18">
    <location>
        <position position="603"/>
    </location>
    <ligand>
        <name>ATP</name>
        <dbReference type="ChEBI" id="CHEBI:30616"/>
    </ligand>
</feature>
<reference evidence="21" key="1">
    <citation type="journal article" date="2019" name="Toxins">
        <title>Detection of Abrin-Like and Prepropulchellin-Like Toxin Genes and Transcripts Using Whole Genome Sequencing and Full-Length Transcript Sequencing of Abrus precatorius.</title>
        <authorList>
            <person name="Hovde B.T."/>
            <person name="Daligault H.E."/>
            <person name="Hanschen E.R."/>
            <person name="Kunde Y.A."/>
            <person name="Johnson M.B."/>
            <person name="Starkenburg S.R."/>
            <person name="Johnson S.L."/>
        </authorList>
    </citation>
    <scope>NUCLEOTIDE SEQUENCE [LARGE SCALE GENOMIC DNA]</scope>
</reference>
<dbReference type="Pfam" id="PF07714">
    <property type="entry name" value="PK_Tyr_Ser-Thr"/>
    <property type="match status" value="1"/>
</dbReference>
<evidence type="ECO:0000313" key="22">
    <source>
        <dbReference type="RefSeq" id="XP_027342898.1"/>
    </source>
</evidence>
<dbReference type="InterPro" id="IPR000719">
    <property type="entry name" value="Prot_kinase_dom"/>
</dbReference>
<dbReference type="SMART" id="SM00220">
    <property type="entry name" value="S_TKc"/>
    <property type="match status" value="1"/>
</dbReference>
<evidence type="ECO:0000256" key="15">
    <source>
        <dbReference type="ARBA" id="ARBA00023170"/>
    </source>
</evidence>
<sequence length="882" mass="98664">MAGLNFLLLMFLLSLTLLIIVHAQSQSDFISIDCGLDEPSYTDGTAFIYYTSDVNFTSNGVSHSISPKYEALLDKQFWNVRSFPEGTRNCYTLVVPQGSNKKYLVRARFAYGNYDGKDSLPEFDIYLGAKWWGSVVFEDASSVITKEIIYAASSDYVHVCLFNTQKGTPFISVLELRVLNSDAYLVNSLELLARFDVGLKDGEIIRHPEDFYDRMWTPYNSIDWKQIDTTLTIDHGASSFNFLPLPPSIVMGTAAIPANVSHNIEFHFLPKYNNSASRYYVYIFFAEIEKLQANQIREFNIFVNGKLLNNAPVNPSYLQSLYHVAAMSEPQLELWFNKTSRSTLPPLVNAIEIYMTKDLSQSETYQTDVDAILDVKSIYGIKRNWQGDPCAPLAYLWDGLNCSYAGSGSPRIVYLNLSSSGLIGKIALGISNMKSIEYLDLSNNSLTGDVPDFLSQLRFLRVLNLEGNQLSGTIPMQLDVRSNNGLLEFNFGGNPNLCSLGSCNNRNGNQVVIPLVSSLGGAFMILIVSMISFCVYKRRQQVSPHISKKSAYSRIREELESNKQEFTYDEVLIITRNFERVVGKGGFATVYYGCVDDTEVAVKMLSPSAPAYLQFHAEAKLLAIVHHKCLTALIGYCDDGANMALIYEYMANGDLAKHLSDKNENTLSWNQRIQIAVDAAEGLEYLHHGCNPPIVHRDVKSKNILLNEKLRAKLADFGLSKIYPDEGDTHMSTVVAGTPGYLDPEYNRLNRLNEKSDVFSFGVVLLELITGQYAIIKTQEKTHIIQWVGSMKPEREINDIVDSRLQGEFDIDSAKKALDTAMACVASTSINRPTMSHVVKELKQCLAEKVTYPSESGNHESLPNSLITVSFDRISGESSLER</sequence>
<evidence type="ECO:0000256" key="11">
    <source>
        <dbReference type="ARBA" id="ARBA00022777"/>
    </source>
</evidence>
<dbReference type="Pfam" id="PF13855">
    <property type="entry name" value="LRR_8"/>
    <property type="match status" value="1"/>
</dbReference>
<evidence type="ECO:0000256" key="4">
    <source>
        <dbReference type="ARBA" id="ARBA00022553"/>
    </source>
</evidence>
<keyword evidence="9" id="KW-0677">Repeat</keyword>
<dbReference type="PROSITE" id="PS50011">
    <property type="entry name" value="PROTEIN_KINASE_DOM"/>
    <property type="match status" value="1"/>
</dbReference>
<evidence type="ECO:0000256" key="10">
    <source>
        <dbReference type="ARBA" id="ARBA00022741"/>
    </source>
</evidence>
<evidence type="ECO:0000313" key="21">
    <source>
        <dbReference type="Proteomes" id="UP000694853"/>
    </source>
</evidence>
<dbReference type="InterPro" id="IPR024788">
    <property type="entry name" value="Malectin-like_Carb-bd_dom"/>
</dbReference>
<dbReference type="PANTHER" id="PTHR45631">
    <property type="entry name" value="OS07G0107800 PROTEIN-RELATED"/>
    <property type="match status" value="1"/>
</dbReference>
<evidence type="ECO:0000256" key="3">
    <source>
        <dbReference type="ARBA" id="ARBA00022527"/>
    </source>
</evidence>
<evidence type="ECO:0000256" key="9">
    <source>
        <dbReference type="ARBA" id="ARBA00022737"/>
    </source>
</evidence>
<dbReference type="CDD" id="cd14066">
    <property type="entry name" value="STKc_IRAK"/>
    <property type="match status" value="1"/>
</dbReference>
<dbReference type="SUPFAM" id="SSF56112">
    <property type="entry name" value="Protein kinase-like (PK-like)"/>
    <property type="match status" value="1"/>
</dbReference>
<comment type="catalytic activity">
    <reaction evidence="17">
        <text>L-seryl-[protein] + ATP = O-phospho-L-seryl-[protein] + ADP + H(+)</text>
        <dbReference type="Rhea" id="RHEA:17989"/>
        <dbReference type="Rhea" id="RHEA-COMP:9863"/>
        <dbReference type="Rhea" id="RHEA-COMP:11604"/>
        <dbReference type="ChEBI" id="CHEBI:15378"/>
        <dbReference type="ChEBI" id="CHEBI:29999"/>
        <dbReference type="ChEBI" id="CHEBI:30616"/>
        <dbReference type="ChEBI" id="CHEBI:83421"/>
        <dbReference type="ChEBI" id="CHEBI:456216"/>
        <dbReference type="EC" id="2.7.11.1"/>
    </reaction>
</comment>
<keyword evidence="7" id="KW-0812">Transmembrane</keyword>
<dbReference type="GO" id="GO:0004674">
    <property type="term" value="F:protein serine/threonine kinase activity"/>
    <property type="evidence" value="ECO:0007669"/>
    <property type="project" value="UniProtKB-KW"/>
</dbReference>
<accession>A0A8B8KI32</accession>
<dbReference type="PANTHER" id="PTHR45631:SF197">
    <property type="entry name" value="TYROSINE KINASE FAMILY PROTEIN"/>
    <property type="match status" value="1"/>
</dbReference>
<evidence type="ECO:0000256" key="18">
    <source>
        <dbReference type="PROSITE-ProRule" id="PRU10141"/>
    </source>
</evidence>
<keyword evidence="12 18" id="KW-0067">ATP-binding</keyword>
<evidence type="ECO:0000256" key="13">
    <source>
        <dbReference type="ARBA" id="ARBA00022989"/>
    </source>
</evidence>
<feature type="domain" description="Protein kinase" evidence="20">
    <location>
        <begin position="576"/>
        <end position="862"/>
    </location>
</feature>
<evidence type="ECO:0000256" key="8">
    <source>
        <dbReference type="ARBA" id="ARBA00022729"/>
    </source>
</evidence>
<keyword evidence="11" id="KW-0418">Kinase</keyword>
<dbReference type="Gene3D" id="3.80.10.10">
    <property type="entry name" value="Ribonuclease Inhibitor"/>
    <property type="match status" value="1"/>
</dbReference>
<dbReference type="Gene3D" id="1.10.510.10">
    <property type="entry name" value="Transferase(Phosphotransferase) domain 1"/>
    <property type="match status" value="1"/>
</dbReference>
<comment type="subcellular location">
    <subcellularLocation>
        <location evidence="1">Membrane</location>
        <topology evidence="1">Single-pass membrane protein</topology>
    </subcellularLocation>
</comment>
<dbReference type="GeneID" id="113855455"/>